<reference evidence="1 2" key="1">
    <citation type="submission" date="2018-01" db="EMBL/GenBank/DDBJ databases">
        <title>Genomic Encyclopedia of Archaeal and Bacterial Type Strains, Phase II (KMG-II): from individual species to whole genera.</title>
        <authorList>
            <person name="Goeker M."/>
        </authorList>
    </citation>
    <scope>NUCLEOTIDE SEQUENCE [LARGE SCALE GENOMIC DNA]</scope>
    <source>
        <strain evidence="1 2">DSM 17023</strain>
    </source>
</reference>
<gene>
    <name evidence="1" type="ORF">CLV41_103347</name>
</gene>
<protein>
    <submittedName>
        <fullName evidence="1">Uncharacterized protein</fullName>
    </submittedName>
</protein>
<dbReference type="Proteomes" id="UP000236959">
    <property type="component" value="Unassembled WGS sequence"/>
</dbReference>
<dbReference type="OrthoDB" id="7674656at2"/>
<evidence type="ECO:0000313" key="2">
    <source>
        <dbReference type="Proteomes" id="UP000236959"/>
    </source>
</evidence>
<organism evidence="1 2">
    <name type="scientific">Roseibium marinum</name>
    <dbReference type="NCBI Taxonomy" id="281252"/>
    <lineage>
        <taxon>Bacteria</taxon>
        <taxon>Pseudomonadati</taxon>
        <taxon>Pseudomonadota</taxon>
        <taxon>Alphaproteobacteria</taxon>
        <taxon>Hyphomicrobiales</taxon>
        <taxon>Stappiaceae</taxon>
        <taxon>Roseibium</taxon>
    </lineage>
</organism>
<proteinExistence type="predicted"/>
<comment type="caution">
    <text evidence="1">The sequence shown here is derived from an EMBL/GenBank/DDBJ whole genome shotgun (WGS) entry which is preliminary data.</text>
</comment>
<sequence>MGPEDIATLINAYSACRSRLLALGCSVQVLNDFEEVELLLTNAGKDVTPFFQSRFFDFNKHNGFCHVALADGNPVSFYCSQLFDTGGMDYLNYHRTQLARIYGSEFPVDPSWECPPMLKIKGKVIYSGDALNVPGYASARKSLERLALISRMNLYLGFVTWRGAIASVGLARADRVGKSLGEVYGALHTYPYATRWLNLPPDRRQNDMFLFNSARDVLYLARIEVRETGLMSEESD</sequence>
<name>A0A2S3UXL7_9HYPH</name>
<accession>A0A2S3UXL7</accession>
<evidence type="ECO:0000313" key="1">
    <source>
        <dbReference type="EMBL" id="POF32424.1"/>
    </source>
</evidence>
<dbReference type="AlphaFoldDB" id="A0A2S3UXL7"/>
<keyword evidence="2" id="KW-1185">Reference proteome</keyword>
<dbReference type="EMBL" id="PPCN01000003">
    <property type="protein sequence ID" value="POF32424.1"/>
    <property type="molecule type" value="Genomic_DNA"/>
</dbReference>
<dbReference type="RefSeq" id="WP_146048552.1">
    <property type="nucleotide sequence ID" value="NZ_PPCN01000003.1"/>
</dbReference>